<dbReference type="InterPro" id="IPR022548">
    <property type="entry name" value="DUF2846"/>
</dbReference>
<evidence type="ECO:0000259" key="1">
    <source>
        <dbReference type="Pfam" id="PF11008"/>
    </source>
</evidence>
<dbReference type="AlphaFoldDB" id="A0A3D3G4B0"/>
<proteinExistence type="predicted"/>
<dbReference type="RefSeq" id="WP_017400715.1">
    <property type="nucleotide sequence ID" value="NZ_CP038022.1"/>
</dbReference>
<evidence type="ECO:0000313" key="3">
    <source>
        <dbReference type="Proteomes" id="UP000262257"/>
    </source>
</evidence>
<dbReference type="Proteomes" id="UP000262257">
    <property type="component" value="Unassembled WGS sequence"/>
</dbReference>
<dbReference type="EMBL" id="DPXL01000179">
    <property type="protein sequence ID" value="HCM32427.1"/>
    <property type="molecule type" value="Genomic_DNA"/>
</dbReference>
<reference evidence="2 3" key="1">
    <citation type="journal article" date="2018" name="Nat. Biotechnol.">
        <title>A standardized bacterial taxonomy based on genome phylogeny substantially revises the tree of life.</title>
        <authorList>
            <person name="Parks D.H."/>
            <person name="Chuvochina M."/>
            <person name="Waite D.W."/>
            <person name="Rinke C."/>
            <person name="Skarshewski A."/>
            <person name="Chaumeil P.A."/>
            <person name="Hugenholtz P."/>
        </authorList>
    </citation>
    <scope>NUCLEOTIDE SEQUENCE [LARGE SCALE GENOMIC DNA]</scope>
    <source>
        <strain evidence="2">UBA10045</strain>
    </source>
</reference>
<organism evidence="2 3">
    <name type="scientific">Acinetobacter radioresistens</name>
    <dbReference type="NCBI Taxonomy" id="40216"/>
    <lineage>
        <taxon>Bacteria</taxon>
        <taxon>Pseudomonadati</taxon>
        <taxon>Pseudomonadota</taxon>
        <taxon>Gammaproteobacteria</taxon>
        <taxon>Moraxellales</taxon>
        <taxon>Moraxellaceae</taxon>
        <taxon>Acinetobacter</taxon>
    </lineage>
</organism>
<name>A0A3D3G4B0_ACIRA</name>
<feature type="domain" description="DUF2846" evidence="1">
    <location>
        <begin position="77"/>
        <end position="161"/>
    </location>
</feature>
<sequence length="244" mass="28036">MRYLLLTILGSGMLWGCHTQPVSPPTPALVSTLKNIDLSQSPSMLEQHRVGMFSVGSWVNQKPGQLFQRVKPQHPQAAVVYLYRPDSRWNRQEVVAPNFFLNGERIPSLISNHYYWLELAEGHYRLTISRPLGVIHFQKPIVADFKVSAGQQYFLKYEEEKFRGSPDHNLGLLRAGPLIQMPVKQGLREIRTTQLKSPGLNFAAFTDAQGKLTEPKRKIVKQNYEEGEELALKKRFKLWNPLTW</sequence>
<comment type="caution">
    <text evidence="2">The sequence shown here is derived from an EMBL/GenBank/DDBJ whole genome shotgun (WGS) entry which is preliminary data.</text>
</comment>
<protein>
    <submittedName>
        <fullName evidence="2">DUF2846 domain-containing protein</fullName>
    </submittedName>
</protein>
<accession>A0A3D3G4B0</accession>
<dbReference type="Pfam" id="PF11008">
    <property type="entry name" value="DUF2846"/>
    <property type="match status" value="1"/>
</dbReference>
<evidence type="ECO:0000313" key="2">
    <source>
        <dbReference type="EMBL" id="HCM32427.1"/>
    </source>
</evidence>
<gene>
    <name evidence="2" type="ORF">DIC32_14165</name>
</gene>